<name>A0A0D0AVQ0_9AGAM</name>
<dbReference type="InParanoid" id="A0A0D0AVQ0"/>
<reference evidence="3" key="2">
    <citation type="submission" date="2015-01" db="EMBL/GenBank/DDBJ databases">
        <title>Evolutionary Origins and Diversification of the Mycorrhizal Mutualists.</title>
        <authorList>
            <consortium name="DOE Joint Genome Institute"/>
            <consortium name="Mycorrhizal Genomics Consortium"/>
            <person name="Kohler A."/>
            <person name="Kuo A."/>
            <person name="Nagy L.G."/>
            <person name="Floudas D."/>
            <person name="Copeland A."/>
            <person name="Barry K.W."/>
            <person name="Cichocki N."/>
            <person name="Veneault-Fourrey C."/>
            <person name="LaButti K."/>
            <person name="Lindquist E.A."/>
            <person name="Lipzen A."/>
            <person name="Lundell T."/>
            <person name="Morin E."/>
            <person name="Murat C."/>
            <person name="Riley R."/>
            <person name="Ohm R."/>
            <person name="Sun H."/>
            <person name="Tunlid A."/>
            <person name="Henrissat B."/>
            <person name="Grigoriev I.V."/>
            <person name="Hibbett D.S."/>
            <person name="Martin F."/>
        </authorList>
    </citation>
    <scope>NUCLEOTIDE SEQUENCE [LARGE SCALE GENOMIC DNA]</scope>
    <source>
        <strain evidence="3">UH-Slu-Lm8-n1</strain>
    </source>
</reference>
<evidence type="ECO:0000313" key="2">
    <source>
        <dbReference type="EMBL" id="KIK35953.1"/>
    </source>
</evidence>
<gene>
    <name evidence="2" type="ORF">CY34DRAFT_550083</name>
</gene>
<proteinExistence type="predicted"/>
<feature type="transmembrane region" description="Helical" evidence="1">
    <location>
        <begin position="27"/>
        <end position="52"/>
    </location>
</feature>
<evidence type="ECO:0000313" key="3">
    <source>
        <dbReference type="Proteomes" id="UP000054485"/>
    </source>
</evidence>
<organism evidence="2 3">
    <name type="scientific">Suillus luteus UH-Slu-Lm8-n1</name>
    <dbReference type="NCBI Taxonomy" id="930992"/>
    <lineage>
        <taxon>Eukaryota</taxon>
        <taxon>Fungi</taxon>
        <taxon>Dikarya</taxon>
        <taxon>Basidiomycota</taxon>
        <taxon>Agaricomycotina</taxon>
        <taxon>Agaricomycetes</taxon>
        <taxon>Agaricomycetidae</taxon>
        <taxon>Boletales</taxon>
        <taxon>Suillineae</taxon>
        <taxon>Suillaceae</taxon>
        <taxon>Suillus</taxon>
    </lineage>
</organism>
<keyword evidence="1" id="KW-0812">Transmembrane</keyword>
<dbReference type="Proteomes" id="UP000054485">
    <property type="component" value="Unassembled WGS sequence"/>
</dbReference>
<sequence>MDCTNAAGYSSVLLMPLRRKCHSSRGWFSFISVCKLSYVVLMTFGIYSHVVYLRSFKTRPWY</sequence>
<keyword evidence="1" id="KW-1133">Transmembrane helix</keyword>
<dbReference type="EMBL" id="KN835574">
    <property type="protein sequence ID" value="KIK35953.1"/>
    <property type="molecule type" value="Genomic_DNA"/>
</dbReference>
<reference evidence="2 3" key="1">
    <citation type="submission" date="2014-04" db="EMBL/GenBank/DDBJ databases">
        <authorList>
            <consortium name="DOE Joint Genome Institute"/>
            <person name="Kuo A."/>
            <person name="Ruytinx J."/>
            <person name="Rineau F."/>
            <person name="Colpaert J."/>
            <person name="Kohler A."/>
            <person name="Nagy L.G."/>
            <person name="Floudas D."/>
            <person name="Copeland A."/>
            <person name="Barry K.W."/>
            <person name="Cichocki N."/>
            <person name="Veneault-Fourrey C."/>
            <person name="LaButti K."/>
            <person name="Lindquist E.A."/>
            <person name="Lipzen A."/>
            <person name="Lundell T."/>
            <person name="Morin E."/>
            <person name="Murat C."/>
            <person name="Sun H."/>
            <person name="Tunlid A."/>
            <person name="Henrissat B."/>
            <person name="Grigoriev I.V."/>
            <person name="Hibbett D.S."/>
            <person name="Martin F."/>
            <person name="Nordberg H.P."/>
            <person name="Cantor M.N."/>
            <person name="Hua S.X."/>
        </authorList>
    </citation>
    <scope>NUCLEOTIDE SEQUENCE [LARGE SCALE GENOMIC DNA]</scope>
    <source>
        <strain evidence="2 3">UH-Slu-Lm8-n1</strain>
    </source>
</reference>
<accession>A0A0D0AVQ0</accession>
<evidence type="ECO:0000256" key="1">
    <source>
        <dbReference type="SAM" id="Phobius"/>
    </source>
</evidence>
<keyword evidence="3" id="KW-1185">Reference proteome</keyword>
<dbReference type="AlphaFoldDB" id="A0A0D0AVQ0"/>
<protein>
    <submittedName>
        <fullName evidence="2">Uncharacterized protein</fullName>
    </submittedName>
</protein>
<keyword evidence="1" id="KW-0472">Membrane</keyword>
<dbReference type="HOGENOM" id="CLU_2905686_0_0_1"/>